<name>A0AAW0ET91_9TRYP</name>
<dbReference type="EMBL" id="JAECZO010000084">
    <property type="protein sequence ID" value="KAK7196731.1"/>
    <property type="molecule type" value="Genomic_DNA"/>
</dbReference>
<feature type="compositionally biased region" description="Basic and acidic residues" evidence="1">
    <location>
        <begin position="1"/>
        <end position="14"/>
    </location>
</feature>
<feature type="compositionally biased region" description="Polar residues" evidence="1">
    <location>
        <begin position="40"/>
        <end position="51"/>
    </location>
</feature>
<feature type="region of interest" description="Disordered" evidence="1">
    <location>
        <begin position="187"/>
        <end position="234"/>
    </location>
</feature>
<dbReference type="Proteomes" id="UP001430356">
    <property type="component" value="Unassembled WGS sequence"/>
</dbReference>
<feature type="compositionally biased region" description="Low complexity" evidence="1">
    <location>
        <begin position="351"/>
        <end position="370"/>
    </location>
</feature>
<feature type="compositionally biased region" description="Low complexity" evidence="1">
    <location>
        <begin position="188"/>
        <end position="199"/>
    </location>
</feature>
<feature type="compositionally biased region" description="Polar residues" evidence="1">
    <location>
        <begin position="209"/>
        <end position="220"/>
    </location>
</feature>
<reference evidence="2 3" key="1">
    <citation type="journal article" date="2021" name="MBio">
        <title>A New Model Trypanosomatid, Novymonas esmeraldas: Genomic Perception of Its 'Candidatus Pandoraea novymonadis' Endosymbiont.</title>
        <authorList>
            <person name="Zakharova A."/>
            <person name="Saura A."/>
            <person name="Butenko A."/>
            <person name="Podesvova L."/>
            <person name="Warmusova S."/>
            <person name="Kostygov A.Y."/>
            <person name="Nenarokova A."/>
            <person name="Lukes J."/>
            <person name="Opperdoes F.R."/>
            <person name="Yurchenko V."/>
        </authorList>
    </citation>
    <scope>NUCLEOTIDE SEQUENCE [LARGE SCALE GENOMIC DNA]</scope>
    <source>
        <strain evidence="2 3">E262AT.01</strain>
    </source>
</reference>
<feature type="region of interest" description="Disordered" evidence="1">
    <location>
        <begin position="1"/>
        <end position="59"/>
    </location>
</feature>
<feature type="region of interest" description="Disordered" evidence="1">
    <location>
        <begin position="275"/>
        <end position="315"/>
    </location>
</feature>
<proteinExistence type="predicted"/>
<gene>
    <name evidence="2" type="ORF">NESM_000612900</name>
</gene>
<evidence type="ECO:0000256" key="1">
    <source>
        <dbReference type="SAM" id="MobiDB-lite"/>
    </source>
</evidence>
<evidence type="ECO:0000313" key="2">
    <source>
        <dbReference type="EMBL" id="KAK7196731.1"/>
    </source>
</evidence>
<protein>
    <submittedName>
        <fullName evidence="2">Uncharacterized protein</fullName>
    </submittedName>
</protein>
<feature type="region of interest" description="Disordered" evidence="1">
    <location>
        <begin position="347"/>
        <end position="414"/>
    </location>
</feature>
<organism evidence="2 3">
    <name type="scientific">Novymonas esmeraldas</name>
    <dbReference type="NCBI Taxonomy" id="1808958"/>
    <lineage>
        <taxon>Eukaryota</taxon>
        <taxon>Discoba</taxon>
        <taxon>Euglenozoa</taxon>
        <taxon>Kinetoplastea</taxon>
        <taxon>Metakinetoplastina</taxon>
        <taxon>Trypanosomatida</taxon>
        <taxon>Trypanosomatidae</taxon>
        <taxon>Novymonas</taxon>
    </lineage>
</organism>
<comment type="caution">
    <text evidence="2">The sequence shown here is derived from an EMBL/GenBank/DDBJ whole genome shotgun (WGS) entry which is preliminary data.</text>
</comment>
<evidence type="ECO:0000313" key="3">
    <source>
        <dbReference type="Proteomes" id="UP001430356"/>
    </source>
</evidence>
<keyword evidence="3" id="KW-1185">Reference proteome</keyword>
<accession>A0AAW0ET91</accession>
<feature type="compositionally biased region" description="Polar residues" evidence="1">
    <location>
        <begin position="15"/>
        <end position="27"/>
    </location>
</feature>
<feature type="compositionally biased region" description="Gly residues" evidence="1">
    <location>
        <begin position="398"/>
        <end position="407"/>
    </location>
</feature>
<feature type="compositionally biased region" description="Polar residues" evidence="1">
    <location>
        <begin position="279"/>
        <end position="298"/>
    </location>
</feature>
<dbReference type="AlphaFoldDB" id="A0AAW0ET91"/>
<sequence length="444" mass="46213">MEQGKRTPGGERHSLVSTSSPTANSGTGHHHLHHLQQHGSNGSTAAASRRTSVPLLDEDSLKANTSGAFSLMMHGDDAMKSGAAIPGSPPSQHRPMDSAQLYAMLQQQQAVAMAAAQLEHTYNQTCYMLQQCSHNALLTVVMSLLNDYPTTMLQPIRVRLEQVLAHQMSPSASGRVAPAGRKMSEFVPSSSAAPWTPSSMRGGGGGGSTAPTPTMNSTSPSHRRGRGHKGKEEEQEMCSIHNNMRAMKHLQLNPSTGLHECVHGFHCLVDGPPDASPRRASTLSTMSPSASVSRTNGVAPSGDAAPFQPPPSSTAAAARAAAPGAAADSLFSVSEVEALRMLGCTLQNASPGQPQPHRAGAAAAQPGPHAFANTPLRMAGLGLSAPGHHDPESLQQANGGGSGGFTVVGGDRSSAGTSPLDLRLNMDIPSLEYLLQSVRDIDDD</sequence>